<organism evidence="16 17">
    <name type="scientific">Buchnera aphidicola</name>
    <name type="common">Thelaxes californica</name>
    <dbReference type="NCBI Taxonomy" id="1315998"/>
    <lineage>
        <taxon>Bacteria</taxon>
        <taxon>Pseudomonadati</taxon>
        <taxon>Pseudomonadota</taxon>
        <taxon>Gammaproteobacteria</taxon>
        <taxon>Enterobacterales</taxon>
        <taxon>Erwiniaceae</taxon>
        <taxon>Buchnera</taxon>
    </lineage>
</organism>
<dbReference type="AlphaFoldDB" id="A0A4D6YEX7"/>
<comment type="domain">
    <text evidence="12">Contains an N-terminal zinc-binding domain, a central core domain that contains the primase activity, and a C-terminal DnaB-binding domain.</text>
</comment>
<comment type="subunit">
    <text evidence="12">Monomer. Interacts with DnaB.</text>
</comment>
<comment type="function">
    <text evidence="12 13">RNA polymerase that catalyzes the synthesis of short RNA molecules used as primers for DNA polymerase during DNA replication.</text>
</comment>
<dbReference type="SMART" id="SM00400">
    <property type="entry name" value="ZnF_CHCC"/>
    <property type="match status" value="1"/>
</dbReference>
<dbReference type="PROSITE" id="PS50880">
    <property type="entry name" value="TOPRIM"/>
    <property type="match status" value="1"/>
</dbReference>
<dbReference type="InterPro" id="IPR036977">
    <property type="entry name" value="DNA_primase_Znf_CHC2"/>
</dbReference>
<evidence type="ECO:0000259" key="15">
    <source>
        <dbReference type="PROSITE" id="PS50880"/>
    </source>
</evidence>
<dbReference type="Pfam" id="PF13155">
    <property type="entry name" value="Toprim_2"/>
    <property type="match status" value="1"/>
</dbReference>
<evidence type="ECO:0000313" key="16">
    <source>
        <dbReference type="EMBL" id="QCI26603.1"/>
    </source>
</evidence>
<evidence type="ECO:0000256" key="4">
    <source>
        <dbReference type="ARBA" id="ARBA00022695"/>
    </source>
</evidence>
<dbReference type="GO" id="GO:0003899">
    <property type="term" value="F:DNA-directed RNA polymerase activity"/>
    <property type="evidence" value="ECO:0007669"/>
    <property type="project" value="UniProtKB-UniRule"/>
</dbReference>
<dbReference type="Pfam" id="PF08275">
    <property type="entry name" value="DNAG_N"/>
    <property type="match status" value="1"/>
</dbReference>
<dbReference type="SUPFAM" id="SSF56731">
    <property type="entry name" value="DNA primase core"/>
    <property type="match status" value="1"/>
</dbReference>
<evidence type="ECO:0000256" key="3">
    <source>
        <dbReference type="ARBA" id="ARBA00022679"/>
    </source>
</evidence>
<evidence type="ECO:0000256" key="7">
    <source>
        <dbReference type="ARBA" id="ARBA00022771"/>
    </source>
</evidence>
<dbReference type="Gene3D" id="3.90.980.10">
    <property type="entry name" value="DNA primase, catalytic core, N-terminal domain"/>
    <property type="match status" value="1"/>
</dbReference>
<dbReference type="EC" id="2.7.7.101" evidence="12"/>
<evidence type="ECO:0000256" key="2">
    <source>
        <dbReference type="ARBA" id="ARBA00022515"/>
    </source>
</evidence>
<keyword evidence="6 12" id="KW-0479">Metal-binding</keyword>
<dbReference type="Gene3D" id="1.10.860.10">
    <property type="entry name" value="DNAb Helicase, Chain A"/>
    <property type="match status" value="1"/>
</dbReference>
<evidence type="ECO:0000256" key="10">
    <source>
        <dbReference type="ARBA" id="ARBA00023125"/>
    </source>
</evidence>
<keyword evidence="2 12" id="KW-0639">Primosome</keyword>
<dbReference type="Pfam" id="PF01807">
    <property type="entry name" value="Zn_ribbon_DnaG"/>
    <property type="match status" value="1"/>
</dbReference>
<dbReference type="GO" id="GO:0005737">
    <property type="term" value="C:cytoplasm"/>
    <property type="evidence" value="ECO:0007669"/>
    <property type="project" value="TreeGrafter"/>
</dbReference>
<evidence type="ECO:0000256" key="8">
    <source>
        <dbReference type="ARBA" id="ARBA00022833"/>
    </source>
</evidence>
<dbReference type="Gene3D" id="3.90.580.10">
    <property type="entry name" value="Zinc finger, CHC2-type domain"/>
    <property type="match status" value="1"/>
</dbReference>
<feature type="domain" description="Toprim" evidence="15">
    <location>
        <begin position="258"/>
        <end position="340"/>
    </location>
</feature>
<keyword evidence="3 12" id="KW-0808">Transferase</keyword>
<dbReference type="InterPro" id="IPR016136">
    <property type="entry name" value="DNA_helicase_N/primase_C"/>
</dbReference>
<dbReference type="OrthoDB" id="9803773at2"/>
<dbReference type="GO" id="GO:0000428">
    <property type="term" value="C:DNA-directed RNA polymerase complex"/>
    <property type="evidence" value="ECO:0007669"/>
    <property type="project" value="UniProtKB-KW"/>
</dbReference>
<evidence type="ECO:0000313" key="17">
    <source>
        <dbReference type="Proteomes" id="UP000298782"/>
    </source>
</evidence>
<dbReference type="InterPro" id="IPR019475">
    <property type="entry name" value="DNA_primase_DnaB-bd"/>
</dbReference>
<dbReference type="EMBL" id="CP034852">
    <property type="protein sequence ID" value="QCI26603.1"/>
    <property type="molecule type" value="Genomic_DNA"/>
</dbReference>
<dbReference type="InterPro" id="IPR050219">
    <property type="entry name" value="DnaG_primase"/>
</dbReference>
<dbReference type="FunFam" id="3.40.1360.10:FF:000002">
    <property type="entry name" value="DNA primase"/>
    <property type="match status" value="1"/>
</dbReference>
<dbReference type="NCBIfam" id="TIGR01391">
    <property type="entry name" value="dnaG"/>
    <property type="match status" value="1"/>
</dbReference>
<dbReference type="CDD" id="cd03364">
    <property type="entry name" value="TOPRIM_DnaG_primases"/>
    <property type="match status" value="1"/>
</dbReference>
<dbReference type="GO" id="GO:0008270">
    <property type="term" value="F:zinc ion binding"/>
    <property type="evidence" value="ECO:0007669"/>
    <property type="project" value="UniProtKB-UniRule"/>
</dbReference>
<dbReference type="Proteomes" id="UP000298782">
    <property type="component" value="Chromosome"/>
</dbReference>
<dbReference type="GO" id="GO:0006269">
    <property type="term" value="P:DNA replication, synthesis of primer"/>
    <property type="evidence" value="ECO:0007669"/>
    <property type="project" value="UniProtKB-UniRule"/>
</dbReference>
<dbReference type="PANTHER" id="PTHR30313">
    <property type="entry name" value="DNA PRIMASE"/>
    <property type="match status" value="1"/>
</dbReference>
<dbReference type="SMART" id="SM00766">
    <property type="entry name" value="DnaG_DnaB_bind"/>
    <property type="match status" value="1"/>
</dbReference>
<comment type="similarity">
    <text evidence="12 13">Belongs to the DnaG primase family.</text>
</comment>
<dbReference type="InterPro" id="IPR013173">
    <property type="entry name" value="DNA_primase_DnaG_DnaB-bd_dom"/>
</dbReference>
<dbReference type="InterPro" id="IPR006171">
    <property type="entry name" value="TOPRIM_dom"/>
</dbReference>
<dbReference type="GO" id="GO:0003677">
    <property type="term" value="F:DNA binding"/>
    <property type="evidence" value="ECO:0007669"/>
    <property type="project" value="UniProtKB-KW"/>
</dbReference>
<keyword evidence="8 12" id="KW-0862">Zinc</keyword>
<dbReference type="Pfam" id="PF10410">
    <property type="entry name" value="DnaB_bind"/>
    <property type="match status" value="1"/>
</dbReference>
<dbReference type="InterPro" id="IPR037068">
    <property type="entry name" value="DNA_primase_core_N_sf"/>
</dbReference>
<keyword evidence="1 12" id="KW-0240">DNA-directed RNA polymerase</keyword>
<keyword evidence="9" id="KW-0460">Magnesium</keyword>
<keyword evidence="17" id="KW-1185">Reference proteome</keyword>
<evidence type="ECO:0000256" key="11">
    <source>
        <dbReference type="ARBA" id="ARBA00023163"/>
    </source>
</evidence>
<reference evidence="16 17" key="1">
    <citation type="submission" date="2018-12" db="EMBL/GenBank/DDBJ databases">
        <authorList>
            <person name="Chong R.A."/>
        </authorList>
    </citation>
    <scope>NUCLEOTIDE SEQUENCE [LARGE SCALE GENOMIC DNA]</scope>
    <source>
        <strain evidence="16 17">Tca</strain>
    </source>
</reference>
<gene>
    <name evidence="12" type="primary">dnaG</name>
    <name evidence="16" type="ORF">D9V80_00250</name>
</gene>
<comment type="catalytic activity">
    <reaction evidence="12">
        <text>ssDNA + n NTP = ssDNA/pppN(pN)n-1 hybrid + (n-1) diphosphate.</text>
        <dbReference type="EC" id="2.7.7.101"/>
    </reaction>
</comment>
<evidence type="ECO:0000256" key="14">
    <source>
        <dbReference type="PIRSR" id="PIRSR002811-1"/>
    </source>
</evidence>
<reference evidence="16 17" key="2">
    <citation type="submission" date="2019-05" db="EMBL/GenBank/DDBJ databases">
        <title>Genome evolution of the obligate endosymbiont Buchnera aphidicola.</title>
        <authorList>
            <person name="Moran N.A."/>
        </authorList>
    </citation>
    <scope>NUCLEOTIDE SEQUENCE [LARGE SCALE GENOMIC DNA]</scope>
    <source>
        <strain evidence="16 17">Tca</strain>
    </source>
</reference>
<evidence type="ECO:0000256" key="12">
    <source>
        <dbReference type="HAMAP-Rule" id="MF_00974"/>
    </source>
</evidence>
<keyword evidence="11 12" id="KW-0804">Transcription</keyword>
<dbReference type="Gene3D" id="3.40.1360.10">
    <property type="match status" value="1"/>
</dbReference>
<dbReference type="FunFam" id="3.90.580.10:FF:000001">
    <property type="entry name" value="DNA primase"/>
    <property type="match status" value="1"/>
</dbReference>
<dbReference type="RefSeq" id="WP_158353079.1">
    <property type="nucleotide sequence ID" value="NZ_CP034852.1"/>
</dbReference>
<dbReference type="SUPFAM" id="SSF57783">
    <property type="entry name" value="Zinc beta-ribbon"/>
    <property type="match status" value="1"/>
</dbReference>
<dbReference type="Gene3D" id="1.20.50.20">
    <property type="entry name" value="DnaG, RNA polymerase domain, helical bundle"/>
    <property type="match status" value="1"/>
</dbReference>
<feature type="zinc finger region" description="CHC2-type" evidence="12 14">
    <location>
        <begin position="40"/>
        <end position="64"/>
    </location>
</feature>
<dbReference type="InterPro" id="IPR030846">
    <property type="entry name" value="DnaG_bac"/>
</dbReference>
<comment type="cofactor">
    <cofactor evidence="12 13 14">
        <name>Zn(2+)</name>
        <dbReference type="ChEBI" id="CHEBI:29105"/>
    </cofactor>
    <text evidence="12 13 14">Binds 1 zinc ion per monomer.</text>
</comment>
<dbReference type="PIRSF" id="PIRSF002811">
    <property type="entry name" value="DnaG"/>
    <property type="match status" value="1"/>
</dbReference>
<evidence type="ECO:0000256" key="1">
    <source>
        <dbReference type="ARBA" id="ARBA00022478"/>
    </source>
</evidence>
<keyword evidence="10 12" id="KW-0238">DNA-binding</keyword>
<dbReference type="InterPro" id="IPR013264">
    <property type="entry name" value="DNAG_N"/>
</dbReference>
<protein>
    <recommendedName>
        <fullName evidence="12 13">DNA primase</fullName>
        <ecNumber evidence="12">2.7.7.101</ecNumber>
    </recommendedName>
</protein>
<evidence type="ECO:0000256" key="9">
    <source>
        <dbReference type="ARBA" id="ARBA00022842"/>
    </source>
</evidence>
<keyword evidence="4 12" id="KW-0548">Nucleotidyltransferase</keyword>
<dbReference type="SUPFAM" id="SSF117023">
    <property type="entry name" value="DNA primase DnaG, C-terminal domain"/>
    <property type="match status" value="1"/>
</dbReference>
<dbReference type="Pfam" id="PF08278">
    <property type="entry name" value="DnaG_DnaB_bind"/>
    <property type="match status" value="1"/>
</dbReference>
<evidence type="ECO:0000256" key="5">
    <source>
        <dbReference type="ARBA" id="ARBA00022705"/>
    </source>
</evidence>
<dbReference type="PANTHER" id="PTHR30313:SF2">
    <property type="entry name" value="DNA PRIMASE"/>
    <property type="match status" value="1"/>
</dbReference>
<proteinExistence type="inferred from homology"/>
<dbReference type="InterPro" id="IPR034151">
    <property type="entry name" value="TOPRIM_DnaG_bac"/>
</dbReference>
<evidence type="ECO:0000256" key="6">
    <source>
        <dbReference type="ARBA" id="ARBA00022723"/>
    </source>
</evidence>
<evidence type="ECO:0000256" key="13">
    <source>
        <dbReference type="PIRNR" id="PIRNR002811"/>
    </source>
</evidence>
<dbReference type="InterPro" id="IPR006295">
    <property type="entry name" value="DNA_primase_DnaG"/>
</dbReference>
<name>A0A4D6YEX7_9GAMM</name>
<sequence length="582" mass="68940">MLEKIPQEFIRELVYKTDIVEIISPYLKLKKKGYNFLAHCPFHSEKTPSFTVNLKKQFYYCFGCHEHGNVIDFYMKFHNLKFLEVIKELSIMHGMEVFFNNFFKKKKNKYKKIDILYTITKIACKIYQENLFLNTNKNVLNYFIKRGITENILKHFCIGYSDSNIDFFLSRFLKKKQDINNLLNVGLLIKNNQIFFDRFQERIMFPIRNYYGKITGFGGRVLNDSSPKYINSPETLIFSKKKQLYGLYEVKKKYSFLEYLIIVEGYIDVITLVQFGIYRVVSILGTTISSNHLKTLFRETDTLIYCYDGDISGKKAAWRALTKTLSHLFDGKVVKFIFLPKNEDPDSYIKRYGKCSFKNKIKNSVSLSDFLFYVLLKKINLNSIDERSKLVVRILPLLSKIPSKTTQILMKQTLLKKLGILETYRFFLEKNKKIILNNNYEKKFLKHTTLRILIGLLVQNPCLSILVTNMSNLKSKKFLGLSFFLEIVQLCQKNYNMNTGQLIELYRHNTRFAIIKKIAKWNHMIQKKSEKTVFLDALKDLERKILEYDYNILLKKERLHGLEHSEKLALWDLNKKLYMLKK</sequence>
<dbReference type="InterPro" id="IPR002694">
    <property type="entry name" value="Znf_CHC2"/>
</dbReference>
<accession>A0A4D6YEX7</accession>
<keyword evidence="7 12" id="KW-0863">Zinc-finger</keyword>
<dbReference type="HAMAP" id="MF_00974">
    <property type="entry name" value="DNA_primase_DnaG"/>
    <property type="match status" value="1"/>
</dbReference>
<dbReference type="SMART" id="SM00493">
    <property type="entry name" value="TOPRIM"/>
    <property type="match status" value="1"/>
</dbReference>
<dbReference type="GO" id="GO:1990077">
    <property type="term" value="C:primosome complex"/>
    <property type="evidence" value="ECO:0007669"/>
    <property type="project" value="UniProtKB-KW"/>
</dbReference>
<keyword evidence="5 12" id="KW-0235">DNA replication</keyword>